<feature type="compositionally biased region" description="Polar residues" evidence="1">
    <location>
        <begin position="165"/>
        <end position="174"/>
    </location>
</feature>
<feature type="region of interest" description="Disordered" evidence="1">
    <location>
        <begin position="1"/>
        <end position="20"/>
    </location>
</feature>
<comment type="caution">
    <text evidence="2">The sequence shown here is derived from an EMBL/GenBank/DDBJ whole genome shotgun (WGS) entry which is preliminary data.</text>
</comment>
<dbReference type="EMBL" id="BSYO01000009">
    <property type="protein sequence ID" value="GMH09861.1"/>
    <property type="molecule type" value="Genomic_DNA"/>
</dbReference>
<feature type="region of interest" description="Disordered" evidence="1">
    <location>
        <begin position="165"/>
        <end position="224"/>
    </location>
</feature>
<feature type="compositionally biased region" description="Basic residues" evidence="1">
    <location>
        <begin position="1"/>
        <end position="11"/>
    </location>
</feature>
<accession>A0AAD3SFL6</accession>
<protein>
    <submittedName>
        <fullName evidence="2">Uncharacterized protein</fullName>
    </submittedName>
</protein>
<organism evidence="2 3">
    <name type="scientific">Nepenthes gracilis</name>
    <name type="common">Slender pitcher plant</name>
    <dbReference type="NCBI Taxonomy" id="150966"/>
    <lineage>
        <taxon>Eukaryota</taxon>
        <taxon>Viridiplantae</taxon>
        <taxon>Streptophyta</taxon>
        <taxon>Embryophyta</taxon>
        <taxon>Tracheophyta</taxon>
        <taxon>Spermatophyta</taxon>
        <taxon>Magnoliopsida</taxon>
        <taxon>eudicotyledons</taxon>
        <taxon>Gunneridae</taxon>
        <taxon>Pentapetalae</taxon>
        <taxon>Caryophyllales</taxon>
        <taxon>Nepenthaceae</taxon>
        <taxon>Nepenthes</taxon>
    </lineage>
</organism>
<keyword evidence="3" id="KW-1185">Reference proteome</keyword>
<evidence type="ECO:0000256" key="1">
    <source>
        <dbReference type="SAM" id="MobiDB-lite"/>
    </source>
</evidence>
<reference evidence="2" key="1">
    <citation type="submission" date="2023-05" db="EMBL/GenBank/DDBJ databases">
        <title>Nepenthes gracilis genome sequencing.</title>
        <authorList>
            <person name="Fukushima K."/>
        </authorList>
    </citation>
    <scope>NUCLEOTIDE SEQUENCE</scope>
    <source>
        <strain evidence="2">SING2019-196</strain>
    </source>
</reference>
<evidence type="ECO:0000313" key="3">
    <source>
        <dbReference type="Proteomes" id="UP001279734"/>
    </source>
</evidence>
<name>A0AAD3SFL6_NEPGR</name>
<sequence>MAKHRPCRKKKREESNPMDLLPKCVQQPRSIAPKRRTDFSLFFSSHSSYCNPDLSSKSPGSKDTSSAITAVCLDGLTGKIKDMKSFPLVSCFQFENKGGGLSLQDAECQVIEAESFPQNEPLDHSYARNRQRAEVGRTLEVTPEKSTVTGCHNICRTPACHRNGHLSSSGQSSNHLDDNNISNDQDQSSGSGMDKRRSTSLSQTEDEFQETGRGKRKRRPKIHFDELTSPIRTVKKFRRFKIMRHLGLAAPVGSPFTLPN</sequence>
<evidence type="ECO:0000313" key="2">
    <source>
        <dbReference type="EMBL" id="GMH09861.1"/>
    </source>
</evidence>
<dbReference type="AlphaFoldDB" id="A0AAD3SFL6"/>
<feature type="compositionally biased region" description="Low complexity" evidence="1">
    <location>
        <begin position="179"/>
        <end position="192"/>
    </location>
</feature>
<dbReference type="Proteomes" id="UP001279734">
    <property type="component" value="Unassembled WGS sequence"/>
</dbReference>
<proteinExistence type="predicted"/>
<gene>
    <name evidence="2" type="ORF">Nepgr_011702</name>
</gene>